<dbReference type="GO" id="GO:0008081">
    <property type="term" value="F:phosphoric diester hydrolase activity"/>
    <property type="evidence" value="ECO:0007669"/>
    <property type="project" value="InterPro"/>
</dbReference>
<dbReference type="PROSITE" id="PS51704">
    <property type="entry name" value="GP_PDE"/>
    <property type="match status" value="1"/>
</dbReference>
<evidence type="ECO:0000313" key="2">
    <source>
        <dbReference type="EMBL" id="CAB4537782.1"/>
    </source>
</evidence>
<protein>
    <submittedName>
        <fullName evidence="2">Unannotated protein</fullName>
    </submittedName>
</protein>
<dbReference type="InterPro" id="IPR017946">
    <property type="entry name" value="PLC-like_Pdiesterase_TIM-brl"/>
</dbReference>
<dbReference type="AlphaFoldDB" id="A0A6J6BFP1"/>
<name>A0A6J6BFP1_9ZZZZ</name>
<organism evidence="2">
    <name type="scientific">freshwater metagenome</name>
    <dbReference type="NCBI Taxonomy" id="449393"/>
    <lineage>
        <taxon>unclassified sequences</taxon>
        <taxon>metagenomes</taxon>
        <taxon>ecological metagenomes</taxon>
    </lineage>
</organism>
<evidence type="ECO:0000313" key="3">
    <source>
        <dbReference type="EMBL" id="CAB4608904.1"/>
    </source>
</evidence>
<dbReference type="EMBL" id="CAEZSN010000025">
    <property type="protein sequence ID" value="CAB4537782.1"/>
    <property type="molecule type" value="Genomic_DNA"/>
</dbReference>
<dbReference type="EMBL" id="CAEZUR010000046">
    <property type="protein sequence ID" value="CAB4608904.1"/>
    <property type="molecule type" value="Genomic_DNA"/>
</dbReference>
<accession>A0A6J6BFP1</accession>
<dbReference type="PANTHER" id="PTHR43805:SF1">
    <property type="entry name" value="GP-PDE DOMAIN-CONTAINING PROTEIN"/>
    <property type="match status" value="1"/>
</dbReference>
<dbReference type="Gene3D" id="3.20.20.190">
    <property type="entry name" value="Phosphatidylinositol (PI) phosphodiesterase"/>
    <property type="match status" value="1"/>
</dbReference>
<feature type="domain" description="GP-PDE" evidence="1">
    <location>
        <begin position="10"/>
        <end position="248"/>
    </location>
</feature>
<gene>
    <name evidence="2" type="ORF">UFOPK1433_00333</name>
    <name evidence="3" type="ORF">UFOPK1843_00688</name>
</gene>
<sequence>MKPYLSPAEFKILAHRGSTETGAVENTLEAFQTAIDSGITYLETDVQATSDGVAVLFHDETLRRIAGLNQRVNELSFLQLSALKHQGKALQIPKLVDALKSFPGAKFNLDLKTADAIAPTVAVIRELKAIDRVLVSSFGNGRRMTALHQLPGVATSPDAFLVLKIWLAARFGLRNRLSRLLLAVDVLQIPKNFGPIRFDSREFIDAIHRRSVSVHFWTINDVSEAERLRAMGADGIVTDASKLMMSAFGNK</sequence>
<evidence type="ECO:0000259" key="1">
    <source>
        <dbReference type="PROSITE" id="PS51704"/>
    </source>
</evidence>
<dbReference type="Pfam" id="PF03009">
    <property type="entry name" value="GDPD"/>
    <property type="match status" value="1"/>
</dbReference>
<dbReference type="GO" id="GO:0006629">
    <property type="term" value="P:lipid metabolic process"/>
    <property type="evidence" value="ECO:0007669"/>
    <property type="project" value="InterPro"/>
</dbReference>
<dbReference type="InterPro" id="IPR030395">
    <property type="entry name" value="GP_PDE_dom"/>
</dbReference>
<proteinExistence type="predicted"/>
<dbReference type="SUPFAM" id="SSF51695">
    <property type="entry name" value="PLC-like phosphodiesterases"/>
    <property type="match status" value="1"/>
</dbReference>
<reference evidence="2" key="1">
    <citation type="submission" date="2020-05" db="EMBL/GenBank/DDBJ databases">
        <authorList>
            <person name="Chiriac C."/>
            <person name="Salcher M."/>
            <person name="Ghai R."/>
            <person name="Kavagutti S V."/>
        </authorList>
    </citation>
    <scope>NUCLEOTIDE SEQUENCE</scope>
</reference>
<dbReference type="PANTHER" id="PTHR43805">
    <property type="entry name" value="GLYCEROPHOSPHORYL DIESTER PHOSPHODIESTERASE"/>
    <property type="match status" value="1"/>
</dbReference>